<dbReference type="Gene3D" id="1.10.287.110">
    <property type="entry name" value="DnaJ domain"/>
    <property type="match status" value="1"/>
</dbReference>
<evidence type="ECO:0008006" key="5">
    <source>
        <dbReference type="Google" id="ProtNLM"/>
    </source>
</evidence>
<evidence type="ECO:0000313" key="4">
    <source>
        <dbReference type="Proteomes" id="UP000727654"/>
    </source>
</evidence>
<dbReference type="RefSeq" id="WP_224080586.1">
    <property type="nucleotide sequence ID" value="NZ_CAJZAI010000006.1"/>
</dbReference>
<dbReference type="InterPro" id="IPR036869">
    <property type="entry name" value="J_dom_sf"/>
</dbReference>
<evidence type="ECO:0000313" key="3">
    <source>
        <dbReference type="EMBL" id="CAG9175616.1"/>
    </source>
</evidence>
<sequence>MARPNPTPVIIAPGHNKPTLSKGQKTFNRLIKQIEERRARLSAWEAVTHEYHQKYVSKLLPLEETCKSLRTRMVQLLDRTYAEKAITKTERRKLDRIIAELAGELVGEDEDAEMKAIYNRHSQSDYDGEVAAETREMKAMLEEILEVNLGDDLDMFSPDDLMQRTQAHLEQLVADAEAEDQAQQDRRARRRKSARQVAAEARAQEEEEQISLSIREVYRKLASALHPDRETDPLERERKTALMQRVNQAYARRNLLELLELQLELEHIDQHSINSISEDRLKHYNKILKEQLAELDQEILFVEARFADSYDILSFVALSPNTVMRDLDDDIAELKLAVDQLESDLVLFKDIKQVKAWLKTIKARPTRPSFDDFDEIPF</sequence>
<keyword evidence="1" id="KW-0175">Coiled coil</keyword>
<feature type="region of interest" description="Disordered" evidence="2">
    <location>
        <begin position="177"/>
        <end position="205"/>
    </location>
</feature>
<gene>
    <name evidence="3" type="ORF">LMG23992_03003</name>
</gene>
<protein>
    <recommendedName>
        <fullName evidence="5">Molecular chaperone DnaJ</fullName>
    </recommendedName>
</protein>
<keyword evidence="4" id="KW-1185">Reference proteome</keyword>
<name>A0ABN7YU37_9BURK</name>
<accession>A0ABN7YU37</accession>
<dbReference type="InterPro" id="IPR001623">
    <property type="entry name" value="DnaJ_domain"/>
</dbReference>
<reference evidence="3 4" key="1">
    <citation type="submission" date="2021-08" db="EMBL/GenBank/DDBJ databases">
        <authorList>
            <person name="Peeters C."/>
        </authorList>
    </citation>
    <scope>NUCLEOTIDE SEQUENCE [LARGE SCALE GENOMIC DNA]</scope>
    <source>
        <strain evidence="3 4">LMG 23992</strain>
    </source>
</reference>
<dbReference type="SUPFAM" id="SSF46565">
    <property type="entry name" value="Chaperone J-domain"/>
    <property type="match status" value="1"/>
</dbReference>
<dbReference type="CDD" id="cd06257">
    <property type="entry name" value="DnaJ"/>
    <property type="match status" value="1"/>
</dbReference>
<comment type="caution">
    <text evidence="3">The sequence shown here is derived from an EMBL/GenBank/DDBJ whole genome shotgun (WGS) entry which is preliminary data.</text>
</comment>
<proteinExistence type="predicted"/>
<dbReference type="Proteomes" id="UP000727654">
    <property type="component" value="Unassembled WGS sequence"/>
</dbReference>
<evidence type="ECO:0000256" key="1">
    <source>
        <dbReference type="SAM" id="Coils"/>
    </source>
</evidence>
<organism evidence="3 4">
    <name type="scientific">Cupriavidus laharis</name>
    <dbReference type="NCBI Taxonomy" id="151654"/>
    <lineage>
        <taxon>Bacteria</taxon>
        <taxon>Pseudomonadati</taxon>
        <taxon>Pseudomonadota</taxon>
        <taxon>Betaproteobacteria</taxon>
        <taxon>Burkholderiales</taxon>
        <taxon>Burkholderiaceae</taxon>
        <taxon>Cupriavidus</taxon>
    </lineage>
</organism>
<dbReference type="EMBL" id="CAJZAI010000006">
    <property type="protein sequence ID" value="CAG9175616.1"/>
    <property type="molecule type" value="Genomic_DNA"/>
</dbReference>
<feature type="coiled-coil region" evidence="1">
    <location>
        <begin position="278"/>
        <end position="344"/>
    </location>
</feature>
<evidence type="ECO:0000256" key="2">
    <source>
        <dbReference type="SAM" id="MobiDB-lite"/>
    </source>
</evidence>